<evidence type="ECO:0000313" key="2">
    <source>
        <dbReference type="Proteomes" id="UP000887575"/>
    </source>
</evidence>
<reference evidence="3" key="1">
    <citation type="submission" date="2024-02" db="UniProtKB">
        <authorList>
            <consortium name="WormBaseParasite"/>
        </authorList>
    </citation>
    <scope>IDENTIFICATION</scope>
</reference>
<feature type="region of interest" description="Disordered" evidence="1">
    <location>
        <begin position="36"/>
        <end position="78"/>
    </location>
</feature>
<accession>A0AAF3FJX9</accession>
<organism evidence="2 3">
    <name type="scientific">Mesorhabditis belari</name>
    <dbReference type="NCBI Taxonomy" id="2138241"/>
    <lineage>
        <taxon>Eukaryota</taxon>
        <taxon>Metazoa</taxon>
        <taxon>Ecdysozoa</taxon>
        <taxon>Nematoda</taxon>
        <taxon>Chromadorea</taxon>
        <taxon>Rhabditida</taxon>
        <taxon>Rhabditina</taxon>
        <taxon>Rhabditomorpha</taxon>
        <taxon>Rhabditoidea</taxon>
        <taxon>Rhabditidae</taxon>
        <taxon>Mesorhabditinae</taxon>
        <taxon>Mesorhabditis</taxon>
    </lineage>
</organism>
<dbReference type="AlphaFoldDB" id="A0AAF3FJX9"/>
<sequence length="78" mass="9017">MWSKDGYSVFRPLHFEKPIRHPENLLPLPPSALQRRKSLRDASELNSSTHSAPNSAYLSPTTSHGGEIRRTRRFLQKY</sequence>
<dbReference type="Proteomes" id="UP000887575">
    <property type="component" value="Unassembled WGS sequence"/>
</dbReference>
<keyword evidence="2" id="KW-1185">Reference proteome</keyword>
<evidence type="ECO:0000256" key="1">
    <source>
        <dbReference type="SAM" id="MobiDB-lite"/>
    </source>
</evidence>
<feature type="compositionally biased region" description="Polar residues" evidence="1">
    <location>
        <begin position="44"/>
        <end position="64"/>
    </location>
</feature>
<protein>
    <submittedName>
        <fullName evidence="3">Uncharacterized protein</fullName>
    </submittedName>
</protein>
<proteinExistence type="predicted"/>
<dbReference type="WBParaSite" id="MBELARI_LOCUS6043">
    <property type="protein sequence ID" value="MBELARI_LOCUS6043"/>
    <property type="gene ID" value="MBELARI_LOCUS6043"/>
</dbReference>
<evidence type="ECO:0000313" key="3">
    <source>
        <dbReference type="WBParaSite" id="MBELARI_LOCUS6043"/>
    </source>
</evidence>
<name>A0AAF3FJX9_9BILA</name>